<evidence type="ECO:0000313" key="9">
    <source>
        <dbReference type="Proteomes" id="UP000305067"/>
    </source>
</evidence>
<feature type="coiled-coil region" evidence="4">
    <location>
        <begin position="1154"/>
        <end position="1220"/>
    </location>
</feature>
<dbReference type="GO" id="GO:0017056">
    <property type="term" value="F:structural constituent of nuclear pore"/>
    <property type="evidence" value="ECO:0007669"/>
    <property type="project" value="TreeGrafter"/>
</dbReference>
<name>A0A5C3Q436_9AGAR</name>
<dbReference type="EMBL" id="ML178874">
    <property type="protein sequence ID" value="TFK95799.1"/>
    <property type="molecule type" value="Genomic_DNA"/>
</dbReference>
<keyword evidence="2 4" id="KW-0175">Coiled coil</keyword>
<keyword evidence="9" id="KW-1185">Reference proteome</keyword>
<feature type="coiled-coil region" evidence="4">
    <location>
        <begin position="620"/>
        <end position="651"/>
    </location>
</feature>
<gene>
    <name evidence="8" type="ORF">BDV98DRAFT_516964</name>
</gene>
<dbReference type="Pfam" id="PF25785">
    <property type="entry name" value="TPR"/>
    <property type="match status" value="1"/>
</dbReference>
<feature type="compositionally biased region" description="Low complexity" evidence="5">
    <location>
        <begin position="142"/>
        <end position="164"/>
    </location>
</feature>
<dbReference type="InterPro" id="IPR057974">
    <property type="entry name" value="NUA/TPR/MLP1-2-like_dom"/>
</dbReference>
<protein>
    <submittedName>
        <fullName evidence="8">Uncharacterized protein</fullName>
    </submittedName>
</protein>
<feature type="compositionally biased region" description="Low complexity" evidence="5">
    <location>
        <begin position="1708"/>
        <end position="1719"/>
    </location>
</feature>
<feature type="coiled-coil region" evidence="4">
    <location>
        <begin position="1059"/>
        <end position="1093"/>
    </location>
</feature>
<feature type="region of interest" description="Disordered" evidence="5">
    <location>
        <begin position="142"/>
        <end position="168"/>
    </location>
</feature>
<dbReference type="PANTHER" id="PTHR18898">
    <property type="entry name" value="NUCLEOPROTEIN TPR-RELATED"/>
    <property type="match status" value="1"/>
</dbReference>
<feature type="compositionally biased region" description="Low complexity" evidence="5">
    <location>
        <begin position="1794"/>
        <end position="1809"/>
    </location>
</feature>
<reference evidence="8 9" key="1">
    <citation type="journal article" date="2019" name="Nat. Ecol. Evol.">
        <title>Megaphylogeny resolves global patterns of mushroom evolution.</title>
        <authorList>
            <person name="Varga T."/>
            <person name="Krizsan K."/>
            <person name="Foldi C."/>
            <person name="Dima B."/>
            <person name="Sanchez-Garcia M."/>
            <person name="Sanchez-Ramirez S."/>
            <person name="Szollosi G.J."/>
            <person name="Szarkandi J.G."/>
            <person name="Papp V."/>
            <person name="Albert L."/>
            <person name="Andreopoulos W."/>
            <person name="Angelini C."/>
            <person name="Antonin V."/>
            <person name="Barry K.W."/>
            <person name="Bougher N.L."/>
            <person name="Buchanan P."/>
            <person name="Buyck B."/>
            <person name="Bense V."/>
            <person name="Catcheside P."/>
            <person name="Chovatia M."/>
            <person name="Cooper J."/>
            <person name="Damon W."/>
            <person name="Desjardin D."/>
            <person name="Finy P."/>
            <person name="Geml J."/>
            <person name="Haridas S."/>
            <person name="Hughes K."/>
            <person name="Justo A."/>
            <person name="Karasinski D."/>
            <person name="Kautmanova I."/>
            <person name="Kiss B."/>
            <person name="Kocsube S."/>
            <person name="Kotiranta H."/>
            <person name="LaButti K.M."/>
            <person name="Lechner B.E."/>
            <person name="Liimatainen K."/>
            <person name="Lipzen A."/>
            <person name="Lukacs Z."/>
            <person name="Mihaltcheva S."/>
            <person name="Morgado L.N."/>
            <person name="Niskanen T."/>
            <person name="Noordeloos M.E."/>
            <person name="Ohm R.A."/>
            <person name="Ortiz-Santana B."/>
            <person name="Ovrebo C."/>
            <person name="Racz N."/>
            <person name="Riley R."/>
            <person name="Savchenko A."/>
            <person name="Shiryaev A."/>
            <person name="Soop K."/>
            <person name="Spirin V."/>
            <person name="Szebenyi C."/>
            <person name="Tomsovsky M."/>
            <person name="Tulloss R.E."/>
            <person name="Uehling J."/>
            <person name="Grigoriev I.V."/>
            <person name="Vagvolgyi C."/>
            <person name="Papp T."/>
            <person name="Martin F.M."/>
            <person name="Miettinen O."/>
            <person name="Hibbett D.S."/>
            <person name="Nagy L.G."/>
        </authorList>
    </citation>
    <scope>NUCLEOTIDE SEQUENCE [LARGE SCALE GENOMIC DNA]</scope>
    <source>
        <strain evidence="8 9">CBS 309.79</strain>
    </source>
</reference>
<evidence type="ECO:0000259" key="7">
    <source>
        <dbReference type="Pfam" id="PF25785"/>
    </source>
</evidence>
<evidence type="ECO:0000256" key="4">
    <source>
        <dbReference type="SAM" id="Coils"/>
    </source>
</evidence>
<evidence type="ECO:0000256" key="1">
    <source>
        <dbReference type="ARBA" id="ARBA00004123"/>
    </source>
</evidence>
<evidence type="ECO:0000259" key="6">
    <source>
        <dbReference type="Pfam" id="PF07926"/>
    </source>
</evidence>
<dbReference type="GO" id="GO:0006406">
    <property type="term" value="P:mRNA export from nucleus"/>
    <property type="evidence" value="ECO:0007669"/>
    <property type="project" value="TreeGrafter"/>
</dbReference>
<feature type="coiled-coil region" evidence="4">
    <location>
        <begin position="1487"/>
        <end position="1542"/>
    </location>
</feature>
<evidence type="ECO:0000256" key="5">
    <source>
        <dbReference type="SAM" id="MobiDB-lite"/>
    </source>
</evidence>
<feature type="region of interest" description="Disordered" evidence="5">
    <location>
        <begin position="1651"/>
        <end position="1682"/>
    </location>
</feature>
<feature type="domain" description="Nucleoprotein TPR/MLP1-2" evidence="6">
    <location>
        <begin position="1104"/>
        <end position="1231"/>
    </location>
</feature>
<dbReference type="OrthoDB" id="343070at2759"/>
<feature type="compositionally biased region" description="Basic and acidic residues" evidence="5">
    <location>
        <begin position="953"/>
        <end position="982"/>
    </location>
</feature>
<feature type="region of interest" description="Disordered" evidence="5">
    <location>
        <begin position="1708"/>
        <end position="1730"/>
    </location>
</feature>
<dbReference type="STRING" id="1884261.A0A5C3Q436"/>
<comment type="subcellular location">
    <subcellularLocation>
        <location evidence="1">Nucleus</location>
    </subcellularLocation>
</comment>
<feature type="compositionally biased region" description="Basic and acidic residues" evidence="5">
    <location>
        <begin position="1651"/>
        <end position="1665"/>
    </location>
</feature>
<feature type="region of interest" description="Disordered" evidence="5">
    <location>
        <begin position="525"/>
        <end position="544"/>
    </location>
</feature>
<feature type="coiled-coil region" evidence="4">
    <location>
        <begin position="368"/>
        <end position="395"/>
    </location>
</feature>
<proteinExistence type="predicted"/>
<feature type="compositionally biased region" description="Basic and acidic residues" evidence="5">
    <location>
        <begin position="525"/>
        <end position="536"/>
    </location>
</feature>
<dbReference type="GO" id="GO:0005643">
    <property type="term" value="C:nuclear pore"/>
    <property type="evidence" value="ECO:0007669"/>
    <property type="project" value="TreeGrafter"/>
</dbReference>
<evidence type="ECO:0000256" key="3">
    <source>
        <dbReference type="ARBA" id="ARBA00023242"/>
    </source>
</evidence>
<feature type="region of interest" description="Disordered" evidence="5">
    <location>
        <begin position="1"/>
        <end position="34"/>
    </location>
</feature>
<dbReference type="InterPro" id="IPR012929">
    <property type="entry name" value="Nucleoprot-TPR/MLP1-2_dom"/>
</dbReference>
<feature type="compositionally biased region" description="Low complexity" evidence="5">
    <location>
        <begin position="1829"/>
        <end position="1891"/>
    </location>
</feature>
<evidence type="ECO:0000256" key="2">
    <source>
        <dbReference type="ARBA" id="ARBA00023054"/>
    </source>
</evidence>
<evidence type="ECO:0000313" key="8">
    <source>
        <dbReference type="EMBL" id="TFK95799.1"/>
    </source>
</evidence>
<feature type="domain" description="NUA/TPR/MLP1-2-like" evidence="7">
    <location>
        <begin position="533"/>
        <end position="639"/>
    </location>
</feature>
<keyword evidence="3" id="KW-0539">Nucleus</keyword>
<feature type="compositionally biased region" description="Polar residues" evidence="5">
    <location>
        <begin position="23"/>
        <end position="34"/>
    </location>
</feature>
<dbReference type="PANTHER" id="PTHR18898:SF2">
    <property type="entry name" value="NUCLEOPROTEIN TPR"/>
    <property type="match status" value="1"/>
</dbReference>
<organism evidence="8 9">
    <name type="scientific">Pterulicium gracile</name>
    <dbReference type="NCBI Taxonomy" id="1884261"/>
    <lineage>
        <taxon>Eukaryota</taxon>
        <taxon>Fungi</taxon>
        <taxon>Dikarya</taxon>
        <taxon>Basidiomycota</taxon>
        <taxon>Agaricomycotina</taxon>
        <taxon>Agaricomycetes</taxon>
        <taxon>Agaricomycetidae</taxon>
        <taxon>Agaricales</taxon>
        <taxon>Pleurotineae</taxon>
        <taxon>Pterulaceae</taxon>
        <taxon>Pterulicium</taxon>
    </lineage>
</organism>
<feature type="coiled-coil region" evidence="4">
    <location>
        <begin position="1381"/>
        <end position="1458"/>
    </location>
</feature>
<dbReference type="Proteomes" id="UP000305067">
    <property type="component" value="Unassembled WGS sequence"/>
</dbReference>
<dbReference type="GO" id="GO:0006606">
    <property type="term" value="P:protein import into nucleus"/>
    <property type="evidence" value="ECO:0007669"/>
    <property type="project" value="InterPro"/>
</dbReference>
<sequence length="1938" mass="214400">MSTTRQTRSKKGKAAAAADSSAENLHQPPTSLSIPTLPDDIDIDVLQGIISPEMGDLHAPSVEFVLTLYRIVHEQSGIEQRLEGDLDETKAELERKDVELDQALQDKEVLANEHEKVVESLHKQVDLLKKERDELDEAKNSLSERLASLSSSTSTSSAELDSSRQQISDLEREKRDLLNVITRLNEEGSQREEEIQTLRTNLKEARQEHQQLETQVRELRSNDTSTKFTIDNLRHQLKQAQTASTEANLALDTKLSEFTTYRRSKSSELSSLQSTHDALLTSHTSLQSTSKALQSTHTKLQHQLEQSLSKVQDLQGKLAEQQVFYEAEAMSSRALIEKLEERDEKNRRIVEGIESQWEGVGEKAHMREEALRREVEREKERREEGEERIEQLEGVLERIGRGDLPVPRQGEAGDSISAVSGFSSSASFSSQADGLAALSPTVAMASRAQRGGRTFTEVYADYVKLQDEYARKCAEYSNMDRTLTRILAEIEERAPVLAQQRDEYARVQVEASHLTTQLSAVISERDMHASHSKDASSKLAASTKENKELNKNLADLGAQIQHLIRHISRLEDPTLPPLSEDELAALDAPQSQGEGAESIDGVITNSLVLFRSIPTLQSQNAKLLTVVRQLGEKLENEEREYKAVLEAEQEEAVMEAHEAMEGMKSHMERQKRAWEESVKAYVAERDALRVRLVRAEERLGAPLNGDVDGDDDMMGVVVRRGGREDEELREHYETYKSEMEIDTGKLRVQLGDAQREMHRLSADLAKANAKIEYLTDRNRMTTEQTENTLADLRALSARNEQSLTANARLETELERSIDDLQSSTIALERLRNEAANLRAERKIYEDNVQRLTEDNRRIQMEKNQLGDLVGSMQRMNGDLESAVESDRRRVERQLGVVEAQNQDLRTQLSQDREALRHVSLQKEIEQKDMQKRIDKLTAAFSQTRETLVGAETSNKHLEERVDDLSKQKQAAEEKLSVYERRPAGMTSPPPPGQTTGGGERELQTEVADLRAALKVSEMDLAAARRNVEQFQSISTANEDALASLHRTHDDYKMTTDAQITYLQSKIESLTQKVQDTKEETDKLVEKHAELQKVYEEDKRAWGRDKAELVATITELGMAGENSEGDRATHERELKAQQERTLAAESKYSNEIIAHAESMKKAEALKSQLSQANAQNRELTVKAETATAALTDSQVSWEAQKEALEKKSTDLTTQCKELSDQNAILHKHLETVTKQAARIKQTAASSAEAAASDEGDAESTDVKISELRAVVAFLRKEKEIVDLQLELSKQESARFKAQVDRLTHSLEESRQALAAERERGANTAAADARHQELVERINQLNLLRESNITLRAECEAQMKKSRQLEASLYDLNTQLEPIKEEARVAKAEVQAREEQVRGLEEESRRWQERNQQLLSKYDRIDPADMQALKEQIEQLQKTVQELQAGNEEKDALLKEAEVKVRRRNAALSKFNTNMERAKTVIAKWKGMNAEKQTELDAMQVSLSEITNERDQLLQIKASLEAEKNAMEAEKTVLEQQVKSAADAVSVVVSADQGAAMLSEEKIKLLEAQQQASTDAPASTDDAPAGWEAEKAELVKARDLALQEAKTAVGSVQKSISDLKDVKTSHDRLQQQLRTQMQARQQEQLKAAEQLREAKEATEAAEAKAKEVLAQPSASTQPADELASRHAEELKALEQRLVAEYEQKLKDTAAAAASQPAASTEPSEDQAKIIADAVEKGVAQGRKEIEMKMQLKDKSLVTARTRMKDLEAKVLELERQVEGSKTGGAKPPAVAPTQPGSSAGDSAAGGAEGAEVNAAPTSGQKPAPGTAANKAKAGLPTKPAGAGAAANRAGRAGAPAGANTAKGGATQQRRPAAPAAAALAAAAQSTSAATSGLTIAGAAAGKRPREAEAATTEDGQAKRLKPTPEPGAKPVQLRRPPAQT</sequence>
<feature type="coiled-coil region" evidence="4">
    <location>
        <begin position="750"/>
        <end position="907"/>
    </location>
</feature>
<accession>A0A5C3Q436</accession>
<feature type="region of interest" description="Disordered" evidence="5">
    <location>
        <begin position="1773"/>
        <end position="1938"/>
    </location>
</feature>
<feature type="region of interest" description="Disordered" evidence="5">
    <location>
        <begin position="951"/>
        <end position="1001"/>
    </location>
</feature>
<dbReference type="Pfam" id="PF07926">
    <property type="entry name" value="TPR_MLP1_2"/>
    <property type="match status" value="1"/>
</dbReference>